<name>A0A183HIG0_9BILA</name>
<organism evidence="8">
    <name type="scientific">Onchocerca flexuosa</name>
    <dbReference type="NCBI Taxonomy" id="387005"/>
    <lineage>
        <taxon>Eukaryota</taxon>
        <taxon>Metazoa</taxon>
        <taxon>Ecdysozoa</taxon>
        <taxon>Nematoda</taxon>
        <taxon>Chromadorea</taxon>
        <taxon>Rhabditida</taxon>
        <taxon>Spirurina</taxon>
        <taxon>Spiruromorpha</taxon>
        <taxon>Filarioidea</taxon>
        <taxon>Onchocercidae</taxon>
        <taxon>Onchocerca</taxon>
    </lineage>
</organism>
<evidence type="ECO:0000256" key="5">
    <source>
        <dbReference type="SAM" id="Phobius"/>
    </source>
</evidence>
<dbReference type="GO" id="GO:0016020">
    <property type="term" value="C:membrane"/>
    <property type="evidence" value="ECO:0007669"/>
    <property type="project" value="UniProtKB-SubCell"/>
</dbReference>
<dbReference type="WBParaSite" id="OFLC_0000727101-mRNA-1">
    <property type="protein sequence ID" value="OFLC_0000727101-mRNA-1"/>
    <property type="gene ID" value="OFLC_0000727101"/>
</dbReference>
<dbReference type="InterPro" id="IPR053286">
    <property type="entry name" value="Nematode_rcpt-like_srab"/>
</dbReference>
<evidence type="ECO:0000256" key="1">
    <source>
        <dbReference type="ARBA" id="ARBA00004141"/>
    </source>
</evidence>
<evidence type="ECO:0000256" key="4">
    <source>
        <dbReference type="ARBA" id="ARBA00023136"/>
    </source>
</evidence>
<reference evidence="8" key="1">
    <citation type="submission" date="2016-06" db="UniProtKB">
        <authorList>
            <consortium name="WormBaseParasite"/>
        </authorList>
    </citation>
    <scope>IDENTIFICATION</scope>
</reference>
<dbReference type="Proteomes" id="UP000267606">
    <property type="component" value="Unassembled WGS sequence"/>
</dbReference>
<dbReference type="Pfam" id="PF10292">
    <property type="entry name" value="7TM_GPCR_Srab"/>
    <property type="match status" value="1"/>
</dbReference>
<dbReference type="InterPro" id="IPR019408">
    <property type="entry name" value="7TM_GPCR_serpentine_rcpt_Srab"/>
</dbReference>
<keyword evidence="4 5" id="KW-0472">Membrane</keyword>
<keyword evidence="7" id="KW-1185">Reference proteome</keyword>
<feature type="transmembrane region" description="Helical" evidence="5">
    <location>
        <begin position="82"/>
        <end position="102"/>
    </location>
</feature>
<feature type="transmembrane region" description="Helical" evidence="5">
    <location>
        <begin position="184"/>
        <end position="204"/>
    </location>
</feature>
<dbReference type="AlphaFoldDB" id="A0A183HIG0"/>
<sequence>MKTDTNLSISYRIFAHTYVLLTYRNTYADQCEYMALPWECFLMRTPITSTLLLNATSIPTIVIERAIATYCSSRYEKFSKNIAVILVIAQSIIGIGNFLFLVSDFELFGSEKVVYCSSANDGNALKSAIIFGFYMIIDFISALTFPVLFFINKRFRRTKIHANLSQRYQITENMNSIQILSPMIAFHSILVTFYMGALFLPFAVGFKFSYKQFAVYLEKK</sequence>
<dbReference type="STRING" id="387005.A0A183HIG0"/>
<protein>
    <submittedName>
        <fullName evidence="8">G_PROTEIN_RECEP_F1_2 domain-containing protein</fullName>
    </submittedName>
</protein>
<dbReference type="PANTHER" id="PTHR46561:SF11">
    <property type="entry name" value="SERPENTINE RECEPTOR CLASS ALPHA_BETA-14"/>
    <property type="match status" value="1"/>
</dbReference>
<keyword evidence="3 5" id="KW-1133">Transmembrane helix</keyword>
<gene>
    <name evidence="6" type="ORF">OFLC_LOCUS7272</name>
</gene>
<dbReference type="PANTHER" id="PTHR46561">
    <property type="entry name" value="SERPENTINE RECEPTOR, CLASS AB (CLASS A-LIKE)-RELATED"/>
    <property type="match status" value="1"/>
</dbReference>
<proteinExistence type="predicted"/>
<keyword evidence="2 5" id="KW-0812">Transmembrane</keyword>
<evidence type="ECO:0000313" key="6">
    <source>
        <dbReference type="EMBL" id="VDO50155.1"/>
    </source>
</evidence>
<evidence type="ECO:0000256" key="2">
    <source>
        <dbReference type="ARBA" id="ARBA00022692"/>
    </source>
</evidence>
<feature type="transmembrane region" description="Helical" evidence="5">
    <location>
        <begin position="128"/>
        <end position="151"/>
    </location>
</feature>
<evidence type="ECO:0000256" key="3">
    <source>
        <dbReference type="ARBA" id="ARBA00022989"/>
    </source>
</evidence>
<dbReference type="EMBL" id="UZAJ01007469">
    <property type="protein sequence ID" value="VDO50155.1"/>
    <property type="molecule type" value="Genomic_DNA"/>
</dbReference>
<evidence type="ECO:0000313" key="7">
    <source>
        <dbReference type="Proteomes" id="UP000267606"/>
    </source>
</evidence>
<evidence type="ECO:0000313" key="8">
    <source>
        <dbReference type="WBParaSite" id="OFLC_0000727101-mRNA-1"/>
    </source>
</evidence>
<reference evidence="6 7" key="2">
    <citation type="submission" date="2018-11" db="EMBL/GenBank/DDBJ databases">
        <authorList>
            <consortium name="Pathogen Informatics"/>
        </authorList>
    </citation>
    <scope>NUCLEOTIDE SEQUENCE [LARGE SCALE GENOMIC DNA]</scope>
</reference>
<comment type="subcellular location">
    <subcellularLocation>
        <location evidence="1">Membrane</location>
        <topology evidence="1">Multi-pass membrane protein</topology>
    </subcellularLocation>
</comment>
<accession>A0A183HIG0</accession>